<organism evidence="1 2">
    <name type="scientific">Paenimyroides ceti</name>
    <dbReference type="NCBI Taxonomy" id="395087"/>
    <lineage>
        <taxon>Bacteria</taxon>
        <taxon>Pseudomonadati</taxon>
        <taxon>Bacteroidota</taxon>
        <taxon>Flavobacteriia</taxon>
        <taxon>Flavobacteriales</taxon>
        <taxon>Flavobacteriaceae</taxon>
        <taxon>Paenimyroides</taxon>
    </lineage>
</organism>
<evidence type="ECO:0000313" key="1">
    <source>
        <dbReference type="EMBL" id="MDN3708416.1"/>
    </source>
</evidence>
<sequence length="240" mass="27502">MKNISLFTLFFVCVFSAYSQKERSRMVGKIVSKSRDLEGVYIKNKTSGESAVTERGGYFNILTQPNDTLLITGINLKGKRKIITYAEMNKKLVFIPMETQDFLLDELIIDRTVTSKSLGIEAKRRMTPAERRLHTATSSGGGIIPVDVIINAITGRTRMLKRALEFERAEKQANDIVSNFEERYYTEKLHIPQPYITAFGYYLAEDDEVLRVIKTSNKEQLRLLFSEKAIEFLELIKVLQ</sequence>
<name>A0ABT8CWD8_9FLAO</name>
<comment type="caution">
    <text evidence="1">The sequence shown here is derived from an EMBL/GenBank/DDBJ whole genome shotgun (WGS) entry which is preliminary data.</text>
</comment>
<evidence type="ECO:0000313" key="2">
    <source>
        <dbReference type="Proteomes" id="UP001242368"/>
    </source>
</evidence>
<protein>
    <submittedName>
        <fullName evidence="1">Uncharacterized protein</fullName>
    </submittedName>
</protein>
<proteinExistence type="predicted"/>
<dbReference type="Proteomes" id="UP001242368">
    <property type="component" value="Unassembled WGS sequence"/>
</dbReference>
<keyword evidence="2" id="KW-1185">Reference proteome</keyword>
<reference evidence="2" key="1">
    <citation type="journal article" date="2019" name="Int. J. Syst. Evol. Microbiol.">
        <title>The Global Catalogue of Microorganisms (GCM) 10K type strain sequencing project: providing services to taxonomists for standard genome sequencing and annotation.</title>
        <authorList>
            <consortium name="The Broad Institute Genomics Platform"/>
            <consortium name="The Broad Institute Genome Sequencing Center for Infectious Disease"/>
            <person name="Wu L."/>
            <person name="Ma J."/>
        </authorList>
    </citation>
    <scope>NUCLEOTIDE SEQUENCE [LARGE SCALE GENOMIC DNA]</scope>
    <source>
        <strain evidence="2">CECT 7184</strain>
    </source>
</reference>
<dbReference type="EMBL" id="JAUFQU010000001">
    <property type="protein sequence ID" value="MDN3708416.1"/>
    <property type="molecule type" value="Genomic_DNA"/>
</dbReference>
<gene>
    <name evidence="1" type="ORF">QW060_15045</name>
</gene>
<accession>A0ABT8CWD8</accession>
<dbReference type="RefSeq" id="WP_290364282.1">
    <property type="nucleotide sequence ID" value="NZ_JAUFQU010000001.1"/>
</dbReference>